<reference evidence="1 2" key="1">
    <citation type="submission" date="2018-08" db="EMBL/GenBank/DDBJ databases">
        <title>Recombination of ecologically and evolutionarily significant loci maintains genetic cohesion in the Pseudomonas syringae species complex.</title>
        <authorList>
            <person name="Dillon M."/>
            <person name="Thakur S."/>
            <person name="Almeida R.N.D."/>
            <person name="Weir B.S."/>
            <person name="Guttman D.S."/>
        </authorList>
    </citation>
    <scope>NUCLEOTIDE SEQUENCE [LARGE SCALE GENOMIC DNA]</scope>
    <source>
        <strain evidence="1 2">ICMP 9829</strain>
    </source>
</reference>
<dbReference type="RefSeq" id="WP_122286689.1">
    <property type="nucleotide sequence ID" value="NZ_RBRV01000005.1"/>
</dbReference>
<organism evidence="1 2">
    <name type="scientific">Pseudomonas syringae pv. coriandricola</name>
    <dbReference type="NCBI Taxonomy" id="264453"/>
    <lineage>
        <taxon>Bacteria</taxon>
        <taxon>Pseudomonadati</taxon>
        <taxon>Pseudomonadota</taxon>
        <taxon>Gammaproteobacteria</taxon>
        <taxon>Pseudomonadales</taxon>
        <taxon>Pseudomonadaceae</taxon>
        <taxon>Pseudomonas</taxon>
    </lineage>
</organism>
<protein>
    <submittedName>
        <fullName evidence="1">Uncharacterized protein</fullName>
    </submittedName>
</protein>
<evidence type="ECO:0000313" key="1">
    <source>
        <dbReference type="EMBL" id="RMU02685.1"/>
    </source>
</evidence>
<comment type="caution">
    <text evidence="1">The sequence shown here is derived from an EMBL/GenBank/DDBJ whole genome shotgun (WGS) entry which is preliminary data.</text>
</comment>
<dbReference type="Proteomes" id="UP000274212">
    <property type="component" value="Unassembled WGS sequence"/>
</dbReference>
<sequence>MKTRKTHGRKASTFDRFIAARGEATERLVINAAHTVDASKYANLTEYCKDLAKIITQLRAAEAQSPASPFHTSKCRNFSHVTLLRNESYRKIIEQVFNVSRSNTMVEQASEENLDLLKVQNAGLAAQISLLRAKIISMDSDQDGGGLRGLSGEYEEGGAVINELNHRIFVMLKVYRALRLNMGKAVRYLEVPSNGNEAGLVGVRGQVATLAELDQMRLAEESLPADLRKQLNVMLL</sequence>
<evidence type="ECO:0000313" key="2">
    <source>
        <dbReference type="Proteomes" id="UP000274212"/>
    </source>
</evidence>
<proteinExistence type="predicted"/>
<dbReference type="AlphaFoldDB" id="A0A3M5R0V3"/>
<dbReference type="EMBL" id="RBTT01000391">
    <property type="protein sequence ID" value="RMU02685.1"/>
    <property type="molecule type" value="Genomic_DNA"/>
</dbReference>
<accession>A0A3M5R0V3</accession>
<gene>
    <name evidence="1" type="ORF">ALP36_03660</name>
</gene>
<name>A0A3M5R0V3_9PSED</name>